<evidence type="ECO:0000256" key="2">
    <source>
        <dbReference type="SAM" id="Phobius"/>
    </source>
</evidence>
<organism evidence="3">
    <name type="scientific">Tanacetum cinerariifolium</name>
    <name type="common">Dalmatian daisy</name>
    <name type="synonym">Chrysanthemum cinerariifolium</name>
    <dbReference type="NCBI Taxonomy" id="118510"/>
    <lineage>
        <taxon>Eukaryota</taxon>
        <taxon>Viridiplantae</taxon>
        <taxon>Streptophyta</taxon>
        <taxon>Embryophyta</taxon>
        <taxon>Tracheophyta</taxon>
        <taxon>Spermatophyta</taxon>
        <taxon>Magnoliopsida</taxon>
        <taxon>eudicotyledons</taxon>
        <taxon>Gunneridae</taxon>
        <taxon>Pentapetalae</taxon>
        <taxon>asterids</taxon>
        <taxon>campanulids</taxon>
        <taxon>Asterales</taxon>
        <taxon>Asteraceae</taxon>
        <taxon>Asteroideae</taxon>
        <taxon>Anthemideae</taxon>
        <taxon>Anthemidinae</taxon>
        <taxon>Tanacetum</taxon>
    </lineage>
</organism>
<feature type="transmembrane region" description="Helical" evidence="2">
    <location>
        <begin position="120"/>
        <end position="141"/>
    </location>
</feature>
<name>A0A6L2JXS5_TANCI</name>
<keyword evidence="2" id="KW-0472">Membrane</keyword>
<keyword evidence="2" id="KW-1133">Transmembrane helix</keyword>
<comment type="caution">
    <text evidence="3">The sequence shown here is derived from an EMBL/GenBank/DDBJ whole genome shotgun (WGS) entry which is preliminary data.</text>
</comment>
<feature type="region of interest" description="Disordered" evidence="1">
    <location>
        <begin position="308"/>
        <end position="335"/>
    </location>
</feature>
<dbReference type="EMBL" id="BKCJ010001492">
    <property type="protein sequence ID" value="GEU41853.1"/>
    <property type="molecule type" value="Genomic_DNA"/>
</dbReference>
<evidence type="ECO:0000256" key="1">
    <source>
        <dbReference type="SAM" id="MobiDB-lite"/>
    </source>
</evidence>
<reference evidence="3" key="1">
    <citation type="journal article" date="2019" name="Sci. Rep.">
        <title>Draft genome of Tanacetum cinerariifolium, the natural source of mosquito coil.</title>
        <authorList>
            <person name="Yamashiro T."/>
            <person name="Shiraishi A."/>
            <person name="Satake H."/>
            <person name="Nakayama K."/>
        </authorList>
    </citation>
    <scope>NUCLEOTIDE SEQUENCE</scope>
</reference>
<dbReference type="AlphaFoldDB" id="A0A6L2JXS5"/>
<proteinExistence type="predicted"/>
<protein>
    <recommendedName>
        <fullName evidence="4">Transmembrane protein</fullName>
    </recommendedName>
</protein>
<sequence length="451" mass="50206">MHKAFPLPVIKFPLSEEVPTASEGSSHCQKKRDPTAVKIRTTTKVKQSRLISKASSFYNMSTFAVLIGGMLISAGITAFVPYVTYHTDLRRTALAFSFFAGSVSSVRTCLLKWVKLVDAILLGASAFLFSLLGTCLIENLLKLLEGTFTFSRPAIRASYSASLLVTSNLNLRALPATSGFDNICLIGSFMMTMIMARITKQTCICFASFFVNRPTLTAFHAAVSLSFRSPLEITLLYDFFKFLKNGKSLLNHDSSIISSSSKIDSLFDEFADELTLLKSILPGIDETDCYPEEETHFTKRLLYDNSSPRPPKEFVSENSNADVESFSPSPIPDEDSESFMEKIDLSFTSDDPMPPGIEEDDYDSERDIIILEELLDNYSLSLLVNESFHFDIPSFFLPPVNPPDGNTKILNIKMIGDNSEQKVPIPGLTITRVPNQEKSPDLLSHRGFEFF</sequence>
<evidence type="ECO:0008006" key="4">
    <source>
        <dbReference type="Google" id="ProtNLM"/>
    </source>
</evidence>
<evidence type="ECO:0000313" key="3">
    <source>
        <dbReference type="EMBL" id="GEU41853.1"/>
    </source>
</evidence>
<feature type="transmembrane region" description="Helical" evidence="2">
    <location>
        <begin position="63"/>
        <end position="85"/>
    </location>
</feature>
<accession>A0A6L2JXS5</accession>
<keyword evidence="2" id="KW-0812">Transmembrane</keyword>
<gene>
    <name evidence="3" type="ORF">Tci_013831</name>
</gene>